<organism evidence="8 9">
    <name type="scientific">Syntrophotalea acetylenivorans</name>
    <dbReference type="NCBI Taxonomy" id="1842532"/>
    <lineage>
        <taxon>Bacteria</taxon>
        <taxon>Pseudomonadati</taxon>
        <taxon>Thermodesulfobacteriota</taxon>
        <taxon>Desulfuromonadia</taxon>
        <taxon>Desulfuromonadales</taxon>
        <taxon>Syntrophotaleaceae</taxon>
        <taxon>Syntrophotalea</taxon>
    </lineage>
</organism>
<dbReference type="GO" id="GO:0003824">
    <property type="term" value="F:catalytic activity"/>
    <property type="evidence" value="ECO:0007669"/>
    <property type="project" value="InterPro"/>
</dbReference>
<dbReference type="GO" id="GO:0051536">
    <property type="term" value="F:iron-sulfur cluster binding"/>
    <property type="evidence" value="ECO:0007669"/>
    <property type="project" value="UniProtKB-KW"/>
</dbReference>
<dbReference type="PROSITE" id="PS51918">
    <property type="entry name" value="RADICAL_SAM"/>
    <property type="match status" value="1"/>
</dbReference>
<dbReference type="GO" id="GO:0005829">
    <property type="term" value="C:cytosol"/>
    <property type="evidence" value="ECO:0007669"/>
    <property type="project" value="TreeGrafter"/>
</dbReference>
<dbReference type="Pfam" id="PF04055">
    <property type="entry name" value="Radical_SAM"/>
    <property type="match status" value="1"/>
</dbReference>
<dbReference type="SMART" id="SM00729">
    <property type="entry name" value="Elp3"/>
    <property type="match status" value="1"/>
</dbReference>
<evidence type="ECO:0000256" key="3">
    <source>
        <dbReference type="ARBA" id="ARBA00022723"/>
    </source>
</evidence>
<keyword evidence="3" id="KW-0479">Metal-binding</keyword>
<evidence type="ECO:0000256" key="4">
    <source>
        <dbReference type="ARBA" id="ARBA00023004"/>
    </source>
</evidence>
<dbReference type="PROSITE" id="PS51332">
    <property type="entry name" value="B12_BINDING"/>
    <property type="match status" value="1"/>
</dbReference>
<name>A0A1L3GSS4_9BACT</name>
<accession>A0A1L3GSS4</accession>
<dbReference type="PANTHER" id="PTHR43409">
    <property type="entry name" value="ANAEROBIC MAGNESIUM-PROTOPORPHYRIN IX MONOMETHYL ESTER CYCLASE-RELATED"/>
    <property type="match status" value="1"/>
</dbReference>
<dbReference type="KEGG" id="pef:A7E78_13335"/>
<sequence>MTESLSVLLLQPPAIKPAGPPLGLAVLLGYLHRQGVESQALDANLGAYRYLLQPERLAAMVQPTATTSLRRAIKNTERSWTLLTSPAASRSFARYQTAVHHLNTALGVYRGMNGDERLTLGDYRHGGRSEFSLNDLQQFADAEASTLFGSYFAEELLPKVVACKPSLVALSINYRHQLLPAFELAGMLRRALPGVKLVAGGGMLTSWRAELEKSGDVLLPFDHLVFGPGEEALLRLAREGVDDFFLEGSTCLSFTPNFSGLVPGDYASPEPVLPVTASRGCYWKGCLFCPEAVAPTHTYRSCAPAEVPDLLLTLARQWQVRHFHFTDNALPMPVLNALAARRDDLAGMSWYGFVRFEEALTDIQLVDQLATAGCRMLQLGLESGSQTVLDKLGKGTAVTTAAAVLSALHRAGIGTYVYVMFGIPDETEEDRRATLRFLETHANAIGYLNLAIMNLPHQSELAAGRDASVQAEGERGLYLTGAAEQQRRTDARRFIQQELLASPAIRAIVNRTPPLFTSDHAFFFDPQAM</sequence>
<evidence type="ECO:0000259" key="7">
    <source>
        <dbReference type="PROSITE" id="PS51918"/>
    </source>
</evidence>
<dbReference type="GO" id="GO:0046872">
    <property type="term" value="F:metal ion binding"/>
    <property type="evidence" value="ECO:0007669"/>
    <property type="project" value="UniProtKB-KW"/>
</dbReference>
<dbReference type="AlphaFoldDB" id="A0A1L3GSS4"/>
<dbReference type="InterPro" id="IPR023404">
    <property type="entry name" value="rSAM_horseshoe"/>
</dbReference>
<dbReference type="Gene3D" id="3.80.30.20">
    <property type="entry name" value="tm_1862 like domain"/>
    <property type="match status" value="1"/>
</dbReference>
<evidence type="ECO:0000259" key="6">
    <source>
        <dbReference type="PROSITE" id="PS51332"/>
    </source>
</evidence>
<dbReference type="InterPro" id="IPR007197">
    <property type="entry name" value="rSAM"/>
</dbReference>
<dbReference type="Gene3D" id="3.40.50.280">
    <property type="entry name" value="Cobalamin-binding domain"/>
    <property type="match status" value="1"/>
</dbReference>
<dbReference type="InterPro" id="IPR006158">
    <property type="entry name" value="Cobalamin-bd"/>
</dbReference>
<proteinExistence type="predicted"/>
<feature type="domain" description="Radical SAM core" evidence="7">
    <location>
        <begin position="267"/>
        <end position="492"/>
    </location>
</feature>
<evidence type="ECO:0000313" key="9">
    <source>
        <dbReference type="Proteomes" id="UP000182517"/>
    </source>
</evidence>
<keyword evidence="9" id="KW-1185">Reference proteome</keyword>
<evidence type="ECO:0000256" key="5">
    <source>
        <dbReference type="ARBA" id="ARBA00023014"/>
    </source>
</evidence>
<evidence type="ECO:0000256" key="1">
    <source>
        <dbReference type="ARBA" id="ARBA00001966"/>
    </source>
</evidence>
<evidence type="ECO:0000313" key="8">
    <source>
        <dbReference type="EMBL" id="APG28728.1"/>
    </source>
</evidence>
<gene>
    <name evidence="8" type="ORF">A7E78_13335</name>
</gene>
<dbReference type="PANTHER" id="PTHR43409:SF7">
    <property type="entry name" value="BLL1977 PROTEIN"/>
    <property type="match status" value="1"/>
</dbReference>
<protein>
    <submittedName>
        <fullName evidence="8">Radical SAM protein</fullName>
    </submittedName>
</protein>
<keyword evidence="2" id="KW-0949">S-adenosyl-L-methionine</keyword>
<dbReference type="InterPro" id="IPR006638">
    <property type="entry name" value="Elp3/MiaA/NifB-like_rSAM"/>
</dbReference>
<reference evidence="8 9" key="1">
    <citation type="journal article" date="2017" name="Genome Announc.">
        <title>Complete Genome Sequences of Two Acetylene-Fermenting Pelobacter acetylenicus Strains.</title>
        <authorList>
            <person name="Sutton J.M."/>
            <person name="Baesman S.M."/>
            <person name="Fierst J.L."/>
            <person name="Poret-Peterson A.T."/>
            <person name="Oremland R.S."/>
            <person name="Dunlap D.S."/>
            <person name="Akob D.M."/>
        </authorList>
    </citation>
    <scope>NUCLEOTIDE SEQUENCE [LARGE SCALE GENOMIC DNA]</scope>
    <source>
        <strain evidence="8 9">SFB93</strain>
    </source>
</reference>
<evidence type="ECO:0000256" key="2">
    <source>
        <dbReference type="ARBA" id="ARBA00022691"/>
    </source>
</evidence>
<dbReference type="SFLD" id="SFLDG01082">
    <property type="entry name" value="B12-binding_domain_containing"/>
    <property type="match status" value="1"/>
</dbReference>
<dbReference type="STRING" id="1842532.A7E78_13335"/>
<dbReference type="InterPro" id="IPR051198">
    <property type="entry name" value="BchE-like"/>
</dbReference>
<dbReference type="EMBL" id="CP015519">
    <property type="protein sequence ID" value="APG28728.1"/>
    <property type="molecule type" value="Genomic_DNA"/>
</dbReference>
<dbReference type="RefSeq" id="WP_072284752.1">
    <property type="nucleotide sequence ID" value="NZ_CP015519.1"/>
</dbReference>
<dbReference type="SFLD" id="SFLDS00029">
    <property type="entry name" value="Radical_SAM"/>
    <property type="match status" value="1"/>
</dbReference>
<comment type="cofactor">
    <cofactor evidence="1">
        <name>[4Fe-4S] cluster</name>
        <dbReference type="ChEBI" id="CHEBI:49883"/>
    </cofactor>
</comment>
<dbReference type="InterPro" id="IPR058240">
    <property type="entry name" value="rSAM_sf"/>
</dbReference>
<dbReference type="Proteomes" id="UP000182517">
    <property type="component" value="Chromosome"/>
</dbReference>
<dbReference type="GO" id="GO:0031419">
    <property type="term" value="F:cobalamin binding"/>
    <property type="evidence" value="ECO:0007669"/>
    <property type="project" value="InterPro"/>
</dbReference>
<dbReference type="OrthoDB" id="9762608at2"/>
<dbReference type="SUPFAM" id="SSF102114">
    <property type="entry name" value="Radical SAM enzymes"/>
    <property type="match status" value="1"/>
</dbReference>
<keyword evidence="4" id="KW-0408">Iron</keyword>
<feature type="domain" description="B12-binding" evidence="6">
    <location>
        <begin position="153"/>
        <end position="247"/>
    </location>
</feature>
<keyword evidence="5" id="KW-0411">Iron-sulfur</keyword>